<dbReference type="Pfam" id="PF06534">
    <property type="entry name" value="RGM_C"/>
    <property type="match status" value="1"/>
</dbReference>
<dbReference type="AlphaFoldDB" id="A0A6S7GCD2"/>
<dbReference type="PANTHER" id="PTHR31428">
    <property type="entry name" value="RGM DOMAIN FAMILY MEMBER DRAG-1"/>
    <property type="match status" value="1"/>
</dbReference>
<dbReference type="GO" id="GO:0030509">
    <property type="term" value="P:BMP signaling pathway"/>
    <property type="evidence" value="ECO:0007669"/>
    <property type="project" value="TreeGrafter"/>
</dbReference>
<dbReference type="Proteomes" id="UP001152795">
    <property type="component" value="Unassembled WGS sequence"/>
</dbReference>
<proteinExistence type="predicted"/>
<keyword evidence="3" id="KW-1185">Reference proteome</keyword>
<evidence type="ECO:0000313" key="3">
    <source>
        <dbReference type="Proteomes" id="UP001152795"/>
    </source>
</evidence>
<evidence type="ECO:0000259" key="1">
    <source>
        <dbReference type="Pfam" id="PF06534"/>
    </source>
</evidence>
<feature type="domain" description="Repulsive guidance molecule C-terminal" evidence="1">
    <location>
        <begin position="145"/>
        <end position="379"/>
    </location>
</feature>
<organism evidence="2 3">
    <name type="scientific">Paramuricea clavata</name>
    <name type="common">Red gorgonian</name>
    <name type="synonym">Violescent sea-whip</name>
    <dbReference type="NCBI Taxonomy" id="317549"/>
    <lineage>
        <taxon>Eukaryota</taxon>
        <taxon>Metazoa</taxon>
        <taxon>Cnidaria</taxon>
        <taxon>Anthozoa</taxon>
        <taxon>Octocorallia</taxon>
        <taxon>Malacalcyonacea</taxon>
        <taxon>Plexauridae</taxon>
        <taxon>Paramuricea</taxon>
    </lineage>
</organism>
<gene>
    <name evidence="2" type="ORF">PACLA_8A017009</name>
</gene>
<sequence>MVNSLIGNIIKLRVHVQRIVCVVFIVVLLTDCIRGLSLFSSDEECKKCNMENRELAEIFERKEIQNVRRKCVYVKQFLRCAEPLQGKCRQNLNFQGALTLMRSFRDEQNCSSMNITWDEAHMFLKSGQHTTKERQCRRPTFKPVYKICGLFGDPHLRTFSDKRHTCSVPGAWPLFANRYLTVQVTNIPLENSSRATATSKVTVIVRGLKRKCIKEKMYQARSFSLPTHFSDGTKSSGDKDCPTTVTQLKKRRRVMIDICPLKTKIIIRQVGKYLTVHMRVPKDLTRRKTIGLCQRGCPRIEQMNLDKMNRIDKVIASFYKEDKLSKRVKRQRQERARRMCAAAKVTGFYYKSCLFDMLTSDDATFVKAARKAMKDFRTINKDDEGRPIVNETARDFLKGLTKARTTVQTVGTTTLVPSSSGYSVHKSSLSVTLIMLVALLQVWR</sequence>
<reference evidence="2" key="1">
    <citation type="submission" date="2020-04" db="EMBL/GenBank/DDBJ databases">
        <authorList>
            <person name="Alioto T."/>
            <person name="Alioto T."/>
            <person name="Gomez Garrido J."/>
        </authorList>
    </citation>
    <scope>NUCLEOTIDE SEQUENCE</scope>
    <source>
        <strain evidence="2">A484AB</strain>
    </source>
</reference>
<dbReference type="InterPro" id="IPR009496">
    <property type="entry name" value="RGM_C"/>
</dbReference>
<dbReference type="GO" id="GO:0005886">
    <property type="term" value="C:plasma membrane"/>
    <property type="evidence" value="ECO:0007669"/>
    <property type="project" value="TreeGrafter"/>
</dbReference>
<dbReference type="Gene3D" id="3.40.1000.10">
    <property type="entry name" value="Mog1/PsbP, alpha/beta/alpha sandwich"/>
    <property type="match status" value="1"/>
</dbReference>
<dbReference type="EMBL" id="CACRXK020001376">
    <property type="protein sequence ID" value="CAB3988763.1"/>
    <property type="molecule type" value="Genomic_DNA"/>
</dbReference>
<dbReference type="GO" id="GO:0015026">
    <property type="term" value="F:coreceptor activity"/>
    <property type="evidence" value="ECO:0007669"/>
    <property type="project" value="TreeGrafter"/>
</dbReference>
<comment type="caution">
    <text evidence="2">The sequence shown here is derived from an EMBL/GenBank/DDBJ whole genome shotgun (WGS) entry which is preliminary data.</text>
</comment>
<evidence type="ECO:0000313" key="2">
    <source>
        <dbReference type="EMBL" id="CAB3988763.1"/>
    </source>
</evidence>
<protein>
    <recommendedName>
        <fullName evidence="1">Repulsive guidance molecule C-terminal domain-containing protein</fullName>
    </recommendedName>
</protein>
<accession>A0A6S7GCD2</accession>
<dbReference type="OrthoDB" id="10013795at2759"/>
<dbReference type="PANTHER" id="PTHR31428:SF6">
    <property type="entry name" value="REPULSIVE GUIDANCE MOLECULE B HOMOLOG DRAG-1"/>
    <property type="match status" value="1"/>
</dbReference>
<name>A0A6S7GCD2_PARCT</name>
<dbReference type="InterPro" id="IPR040287">
    <property type="entry name" value="RGM"/>
</dbReference>